<accession>A0A8S4FMX9</accession>
<organism evidence="1 2">
    <name type="scientific">Plutella xylostella</name>
    <name type="common">Diamondback moth</name>
    <name type="synonym">Plutella maculipennis</name>
    <dbReference type="NCBI Taxonomy" id="51655"/>
    <lineage>
        <taxon>Eukaryota</taxon>
        <taxon>Metazoa</taxon>
        <taxon>Ecdysozoa</taxon>
        <taxon>Arthropoda</taxon>
        <taxon>Hexapoda</taxon>
        <taxon>Insecta</taxon>
        <taxon>Pterygota</taxon>
        <taxon>Neoptera</taxon>
        <taxon>Endopterygota</taxon>
        <taxon>Lepidoptera</taxon>
        <taxon>Glossata</taxon>
        <taxon>Ditrysia</taxon>
        <taxon>Yponomeutoidea</taxon>
        <taxon>Plutellidae</taxon>
        <taxon>Plutella</taxon>
    </lineage>
</organism>
<proteinExistence type="predicted"/>
<evidence type="ECO:0000313" key="2">
    <source>
        <dbReference type="Proteomes" id="UP000653454"/>
    </source>
</evidence>
<comment type="caution">
    <text evidence="1">The sequence shown here is derived from an EMBL/GenBank/DDBJ whole genome shotgun (WGS) entry which is preliminary data.</text>
</comment>
<gene>
    <name evidence="1" type="ORF">PLXY2_LOCUS9131</name>
</gene>
<evidence type="ECO:0000313" key="1">
    <source>
        <dbReference type="EMBL" id="CAG9128155.1"/>
    </source>
</evidence>
<dbReference type="Proteomes" id="UP000653454">
    <property type="component" value="Unassembled WGS sequence"/>
</dbReference>
<sequence>MVARLNDFLYDYYRETDGLVDSGDRQGRVPDMHAAQFLCAASVQ</sequence>
<name>A0A8S4FMX9_PLUXY</name>
<dbReference type="AlphaFoldDB" id="A0A8S4FMX9"/>
<keyword evidence="2" id="KW-1185">Reference proteome</keyword>
<reference evidence="1" key="1">
    <citation type="submission" date="2020-11" db="EMBL/GenBank/DDBJ databases">
        <authorList>
            <person name="Whiteford S."/>
        </authorList>
    </citation>
    <scope>NUCLEOTIDE SEQUENCE</scope>
</reference>
<dbReference type="EMBL" id="CAJHNJ030000035">
    <property type="protein sequence ID" value="CAG9128155.1"/>
    <property type="molecule type" value="Genomic_DNA"/>
</dbReference>
<protein>
    <submittedName>
        <fullName evidence="1">(diamondback moth) hypothetical protein</fullName>
    </submittedName>
</protein>